<keyword evidence="1" id="KW-0472">Membrane</keyword>
<dbReference type="Gene3D" id="3.40.50.1820">
    <property type="entry name" value="alpha/beta hydrolase"/>
    <property type="match status" value="1"/>
</dbReference>
<name>A0A654LUD5_9ARCH</name>
<protein>
    <recommendedName>
        <fullName evidence="4">Alpha/beta hydrolase family protein</fullName>
    </recommendedName>
</protein>
<dbReference type="RefSeq" id="WP_196817083.1">
    <property type="nucleotide sequence ID" value="NZ_CP012850.1"/>
</dbReference>
<sequence>MVNKSNPDNNNLRTWSHINLRKHAQNYERRVLFSIISVFVLSTVFVLTNAYPTGNAHAQLYPFIASTRGSFDVSNGNDTQKVELPSVLSILDRNDCPGELAIYVHGIWANDSQAEEQTDRVSLSLQNSGYSIPLIGFSWDSNTAFSLDNVTLSYHGWMIAKKIANENGPILGKFISDYKTECPEDKIRIIAHSLGSRVTLSALQWIHENIKDQNNNNVSREITSVHLMGAAVNNDQISTNPNDCISYTPYLPCSGVAIQSEVGYFSNLFNPEDNTLAGEINPFCWICGLVKSPYELSEGHNALGAYGAASTIGVPSNFDETDVSNLIIVDTDSNKDGECDILYPVTHICTISKNGDNYMGYIGYRDDIDRQTVYDSGAIKQIVNDWQSENN</sequence>
<dbReference type="SUPFAM" id="SSF53474">
    <property type="entry name" value="alpha/beta-Hydrolases"/>
    <property type="match status" value="1"/>
</dbReference>
<evidence type="ECO:0000313" key="3">
    <source>
        <dbReference type="Proteomes" id="UP000058925"/>
    </source>
</evidence>
<reference evidence="3" key="1">
    <citation type="submission" date="2015-10" db="EMBL/GenBank/DDBJ databases">
        <title>Niche specialization of a soil ammonia-oxidizing archaeon, Candidatus Nitrosocosmicus oleophilus.</title>
        <authorList>
            <person name="Jung M.-Y."/>
            <person name="Rhee S.-K."/>
        </authorList>
    </citation>
    <scope>NUCLEOTIDE SEQUENCE [LARGE SCALE GENOMIC DNA]</scope>
    <source>
        <strain evidence="3">MY3</strain>
    </source>
</reference>
<dbReference type="KEGG" id="taa:NMY3_00206"/>
<organism evidence="2 3">
    <name type="scientific">Candidatus Nitrosocosmicus oleophilus</name>
    <dbReference type="NCBI Taxonomy" id="1353260"/>
    <lineage>
        <taxon>Archaea</taxon>
        <taxon>Nitrososphaerota</taxon>
        <taxon>Nitrososphaeria</taxon>
        <taxon>Nitrososphaerales</taxon>
        <taxon>Nitrososphaeraceae</taxon>
        <taxon>Candidatus Nitrosocosmicus</taxon>
    </lineage>
</organism>
<dbReference type="InterPro" id="IPR010297">
    <property type="entry name" value="DUF900_hydrolase"/>
</dbReference>
<dbReference type="Proteomes" id="UP000058925">
    <property type="component" value="Chromosome"/>
</dbReference>
<dbReference type="EMBL" id="CP012850">
    <property type="protein sequence ID" value="ALI34420.1"/>
    <property type="molecule type" value="Genomic_DNA"/>
</dbReference>
<dbReference type="InterPro" id="IPR029058">
    <property type="entry name" value="AB_hydrolase_fold"/>
</dbReference>
<dbReference type="GeneID" id="60420409"/>
<keyword evidence="1" id="KW-0812">Transmembrane</keyword>
<evidence type="ECO:0008006" key="4">
    <source>
        <dbReference type="Google" id="ProtNLM"/>
    </source>
</evidence>
<keyword evidence="1" id="KW-1133">Transmembrane helix</keyword>
<gene>
    <name evidence="2" type="ORF">NMY3_00206</name>
</gene>
<dbReference type="OrthoDB" id="11236at2157"/>
<evidence type="ECO:0000313" key="2">
    <source>
        <dbReference type="EMBL" id="ALI34420.1"/>
    </source>
</evidence>
<dbReference type="AlphaFoldDB" id="A0A654LUD5"/>
<keyword evidence="3" id="KW-1185">Reference proteome</keyword>
<accession>A0A654LUD5</accession>
<proteinExistence type="predicted"/>
<feature type="transmembrane region" description="Helical" evidence="1">
    <location>
        <begin position="31"/>
        <end position="51"/>
    </location>
</feature>
<dbReference type="Pfam" id="PF05990">
    <property type="entry name" value="DUF900"/>
    <property type="match status" value="1"/>
</dbReference>
<evidence type="ECO:0000256" key="1">
    <source>
        <dbReference type="SAM" id="Phobius"/>
    </source>
</evidence>